<dbReference type="AlphaFoldDB" id="A0A934KJ75"/>
<comment type="caution">
    <text evidence="1">The sequence shown here is derived from an EMBL/GenBank/DDBJ whole genome shotgun (WGS) entry which is preliminary data.</text>
</comment>
<evidence type="ECO:0000313" key="1">
    <source>
        <dbReference type="EMBL" id="MBJ7604591.1"/>
    </source>
</evidence>
<evidence type="ECO:0000313" key="2">
    <source>
        <dbReference type="Proteomes" id="UP000620075"/>
    </source>
</evidence>
<sequence>MAVWGKTTDLAEVSSRPCQPLRGLRVGTIAFEHLELSGSQRQVVYNASVDLVFGRRSSERSECLQGGPVQVGH</sequence>
<protein>
    <submittedName>
        <fullName evidence="1">Uncharacterized protein</fullName>
    </submittedName>
</protein>
<dbReference type="Proteomes" id="UP000620075">
    <property type="component" value="Unassembled WGS sequence"/>
</dbReference>
<gene>
    <name evidence="1" type="ORF">JF888_15655</name>
</gene>
<name>A0A934KJ75_9BACT</name>
<dbReference type="EMBL" id="JAEKNQ010000060">
    <property type="protein sequence ID" value="MBJ7604591.1"/>
    <property type="molecule type" value="Genomic_DNA"/>
</dbReference>
<accession>A0A934KJ75</accession>
<organism evidence="1 2">
    <name type="scientific">Candidatus Dormiibacter inghamiae</name>
    <dbReference type="NCBI Taxonomy" id="3127013"/>
    <lineage>
        <taxon>Bacteria</taxon>
        <taxon>Bacillati</taxon>
        <taxon>Candidatus Dormiibacterota</taxon>
        <taxon>Candidatus Dormibacteria</taxon>
        <taxon>Candidatus Dormibacterales</taxon>
        <taxon>Candidatus Dormibacteraceae</taxon>
        <taxon>Candidatus Dormiibacter</taxon>
    </lineage>
</organism>
<proteinExistence type="predicted"/>
<reference evidence="1 2" key="1">
    <citation type="submission" date="2020-10" db="EMBL/GenBank/DDBJ databases">
        <title>Ca. Dormibacterota MAGs.</title>
        <authorList>
            <person name="Montgomery K."/>
        </authorList>
    </citation>
    <scope>NUCLEOTIDE SEQUENCE [LARGE SCALE GENOMIC DNA]</scope>
    <source>
        <strain evidence="1">SC8811_S16_3</strain>
    </source>
</reference>